<dbReference type="AlphaFoldDB" id="A0A8S3QFV8"/>
<comment type="subcellular location">
    <subcellularLocation>
        <location evidence="1">Membrane</location>
        <topology evidence="1">Multi-pass membrane protein</topology>
    </subcellularLocation>
</comment>
<keyword evidence="4" id="KW-0677">Repeat</keyword>
<gene>
    <name evidence="10" type="ORF">MEDL_9338</name>
</gene>
<accession>A0A8S3QFV8</accession>
<dbReference type="InterPro" id="IPR009311">
    <property type="entry name" value="IFI6/IFI27-like"/>
</dbReference>
<evidence type="ECO:0000313" key="11">
    <source>
        <dbReference type="Proteomes" id="UP000683360"/>
    </source>
</evidence>
<dbReference type="GO" id="GO:0098609">
    <property type="term" value="P:cell-cell adhesion"/>
    <property type="evidence" value="ECO:0007669"/>
    <property type="project" value="TreeGrafter"/>
</dbReference>
<evidence type="ECO:0000256" key="1">
    <source>
        <dbReference type="ARBA" id="ARBA00004141"/>
    </source>
</evidence>
<dbReference type="Pfam" id="PF07679">
    <property type="entry name" value="I-set"/>
    <property type="match status" value="2"/>
</dbReference>
<evidence type="ECO:0000256" key="2">
    <source>
        <dbReference type="ARBA" id="ARBA00007262"/>
    </source>
</evidence>
<evidence type="ECO:0000256" key="8">
    <source>
        <dbReference type="SAM" id="SignalP"/>
    </source>
</evidence>
<evidence type="ECO:0000256" key="7">
    <source>
        <dbReference type="ARBA" id="ARBA00023157"/>
    </source>
</evidence>
<evidence type="ECO:0000256" key="4">
    <source>
        <dbReference type="ARBA" id="ARBA00022737"/>
    </source>
</evidence>
<feature type="signal peptide" evidence="8">
    <location>
        <begin position="1"/>
        <end position="18"/>
    </location>
</feature>
<dbReference type="SUPFAM" id="SSF48726">
    <property type="entry name" value="Immunoglobulin"/>
    <property type="match status" value="3"/>
</dbReference>
<dbReference type="PANTHER" id="PTHR44170:SF6">
    <property type="entry name" value="CONTACTIN"/>
    <property type="match status" value="1"/>
</dbReference>
<keyword evidence="5" id="KW-1133">Transmembrane helix</keyword>
<evidence type="ECO:0000259" key="9">
    <source>
        <dbReference type="PROSITE" id="PS50835"/>
    </source>
</evidence>
<dbReference type="InterPro" id="IPR013098">
    <property type="entry name" value="Ig_I-set"/>
</dbReference>
<evidence type="ECO:0000256" key="6">
    <source>
        <dbReference type="ARBA" id="ARBA00023136"/>
    </source>
</evidence>
<dbReference type="InterPro" id="IPR003598">
    <property type="entry name" value="Ig_sub2"/>
</dbReference>
<protein>
    <submittedName>
        <fullName evidence="10">HMCN</fullName>
    </submittedName>
</protein>
<comment type="similarity">
    <text evidence="2">Belongs to the IFI6/IFI27 family.</text>
</comment>
<evidence type="ECO:0000256" key="3">
    <source>
        <dbReference type="ARBA" id="ARBA00022692"/>
    </source>
</evidence>
<keyword evidence="8" id="KW-0732">Signal</keyword>
<keyword evidence="11" id="KW-1185">Reference proteome</keyword>
<reference evidence="10" key="1">
    <citation type="submission" date="2021-03" db="EMBL/GenBank/DDBJ databases">
        <authorList>
            <person name="Bekaert M."/>
        </authorList>
    </citation>
    <scope>NUCLEOTIDE SEQUENCE</scope>
</reference>
<organism evidence="10 11">
    <name type="scientific">Mytilus edulis</name>
    <name type="common">Blue mussel</name>
    <dbReference type="NCBI Taxonomy" id="6550"/>
    <lineage>
        <taxon>Eukaryota</taxon>
        <taxon>Metazoa</taxon>
        <taxon>Spiralia</taxon>
        <taxon>Lophotrochozoa</taxon>
        <taxon>Mollusca</taxon>
        <taxon>Bivalvia</taxon>
        <taxon>Autobranchia</taxon>
        <taxon>Pteriomorphia</taxon>
        <taxon>Mytilida</taxon>
        <taxon>Mytiloidea</taxon>
        <taxon>Mytilidae</taxon>
        <taxon>Mytilinae</taxon>
        <taxon>Mytilus</taxon>
    </lineage>
</organism>
<dbReference type="Pfam" id="PF13927">
    <property type="entry name" value="Ig_3"/>
    <property type="match status" value="1"/>
</dbReference>
<feature type="domain" description="Ig-like" evidence="9">
    <location>
        <begin position="146"/>
        <end position="230"/>
    </location>
</feature>
<evidence type="ECO:0000313" key="10">
    <source>
        <dbReference type="EMBL" id="CAG2194348.1"/>
    </source>
</evidence>
<comment type="caution">
    <text evidence="10">The sequence shown here is derived from an EMBL/GenBank/DDBJ whole genome shotgun (WGS) entry which is preliminary data.</text>
</comment>
<dbReference type="PROSITE" id="PS01186">
    <property type="entry name" value="EGF_2"/>
    <property type="match status" value="1"/>
</dbReference>
<dbReference type="GO" id="GO:0016020">
    <property type="term" value="C:membrane"/>
    <property type="evidence" value="ECO:0007669"/>
    <property type="project" value="UniProtKB-SubCell"/>
</dbReference>
<dbReference type="Gene3D" id="2.60.40.10">
    <property type="entry name" value="Immunoglobulins"/>
    <property type="match status" value="3"/>
</dbReference>
<proteinExistence type="inferred from homology"/>
<dbReference type="InterPro" id="IPR013783">
    <property type="entry name" value="Ig-like_fold"/>
</dbReference>
<keyword evidence="3" id="KW-0812">Transmembrane</keyword>
<dbReference type="EMBL" id="CAJPWZ010000476">
    <property type="protein sequence ID" value="CAG2194348.1"/>
    <property type="molecule type" value="Genomic_DNA"/>
</dbReference>
<dbReference type="InterPro" id="IPR000742">
    <property type="entry name" value="EGF"/>
</dbReference>
<dbReference type="InterPro" id="IPR038213">
    <property type="entry name" value="IFI6/IFI27-like_sf"/>
</dbReference>
<name>A0A8S3QFV8_MYTED</name>
<dbReference type="OrthoDB" id="16520at2759"/>
<dbReference type="PROSITE" id="PS00022">
    <property type="entry name" value="EGF_1"/>
    <property type="match status" value="1"/>
</dbReference>
<dbReference type="Gene3D" id="6.10.110.10">
    <property type="match status" value="1"/>
</dbReference>
<sequence>MNNIICAVLLAVLMLTHPFCVGGVTLCIASCLAAVGGTALLGTTAILPAIGFASSGITAGSWAAAWMASFGGSVPAGGCFALFQSAGGVLPPLIEEADLTDWCQMSLICGRHGNLIHILGSLGRCLCNEGFTGSCCETRAPVTKTPIITLISNKTVVEGTAVVTIACNAEGIPAPVVTWEEIDAKLQPNVRQIGHFLVIENVTMANKGYYICTAKNRVGTEIKAVRLIVTTKTSRPYAAPVISAPSTVKVRYYTDARLVCTITGYPEPTVKWEYSKNKTIPGAKISGGILVIPNITSEATGLYTCIASNDIGSSRANIMLEATYESPKFVSSPQSYSGNTGAPHNFTCTATGHPVPKITWMFSSFSNHINKLPQHKIHRNGDMIELVNMEESGILTCKATNAFGIATAKAQVIVHHSDCNHAQIFYVIKKSQKVG</sequence>
<dbReference type="SMART" id="SM00408">
    <property type="entry name" value="IGc2"/>
    <property type="match status" value="3"/>
</dbReference>
<keyword evidence="6" id="KW-0472">Membrane</keyword>
<dbReference type="InterPro" id="IPR003599">
    <property type="entry name" value="Ig_sub"/>
</dbReference>
<keyword evidence="7" id="KW-1015">Disulfide bond</keyword>
<dbReference type="Pfam" id="PF06140">
    <property type="entry name" value="Ifi-6-16"/>
    <property type="match status" value="1"/>
</dbReference>
<dbReference type="SMART" id="SM00409">
    <property type="entry name" value="IG"/>
    <property type="match status" value="3"/>
</dbReference>
<dbReference type="PANTHER" id="PTHR44170">
    <property type="entry name" value="PROTEIN SIDEKICK"/>
    <property type="match status" value="1"/>
</dbReference>
<dbReference type="PROSITE" id="PS50835">
    <property type="entry name" value="IG_LIKE"/>
    <property type="match status" value="3"/>
</dbReference>
<dbReference type="Proteomes" id="UP000683360">
    <property type="component" value="Unassembled WGS sequence"/>
</dbReference>
<dbReference type="InterPro" id="IPR007110">
    <property type="entry name" value="Ig-like_dom"/>
</dbReference>
<feature type="chain" id="PRO_5035897017" evidence="8">
    <location>
        <begin position="19"/>
        <end position="435"/>
    </location>
</feature>
<dbReference type="InterPro" id="IPR036179">
    <property type="entry name" value="Ig-like_dom_sf"/>
</dbReference>
<feature type="domain" description="Ig-like" evidence="9">
    <location>
        <begin position="236"/>
        <end position="321"/>
    </location>
</feature>
<evidence type="ECO:0000256" key="5">
    <source>
        <dbReference type="ARBA" id="ARBA00022989"/>
    </source>
</evidence>
<feature type="domain" description="Ig-like" evidence="9">
    <location>
        <begin position="327"/>
        <end position="413"/>
    </location>
</feature>